<dbReference type="KEGG" id="gat:120808707"/>
<dbReference type="Pfam" id="PF11107">
    <property type="entry name" value="FANCF"/>
    <property type="match status" value="1"/>
</dbReference>
<dbReference type="Gene3D" id="1.25.40.490">
    <property type="match status" value="1"/>
</dbReference>
<dbReference type="InterPro" id="IPR038505">
    <property type="entry name" value="FANCF_C_sf"/>
</dbReference>
<reference evidence="1" key="2">
    <citation type="submission" date="2025-08" db="UniProtKB">
        <authorList>
            <consortium name="Ensembl"/>
        </authorList>
    </citation>
    <scope>IDENTIFICATION</scope>
</reference>
<keyword evidence="2" id="KW-1185">Reference proteome</keyword>
<dbReference type="AlphaFoldDB" id="A0AAQ4QVK5"/>
<reference evidence="1" key="3">
    <citation type="submission" date="2025-09" db="UniProtKB">
        <authorList>
            <consortium name="Ensembl"/>
        </authorList>
    </citation>
    <scope>IDENTIFICATION</scope>
</reference>
<dbReference type="Proteomes" id="UP000007635">
    <property type="component" value="Chromosome XIX"/>
</dbReference>
<dbReference type="CTD" id="2188"/>
<dbReference type="GeneID" id="120808707"/>
<name>A0AAQ4QVK5_GASAC</name>
<dbReference type="Ensembl" id="ENSGACT00000033854.1">
    <property type="protein sequence ID" value="ENSGACP00000054528.1"/>
    <property type="gene ID" value="ENSGACG00000027622.1"/>
</dbReference>
<protein>
    <submittedName>
        <fullName evidence="1">FA complementation group F</fullName>
    </submittedName>
</protein>
<reference evidence="1 2" key="1">
    <citation type="journal article" date="2021" name="G3 (Bethesda)">
        <title>Improved contiguity of the threespine stickleback genome using long-read sequencing.</title>
        <authorList>
            <person name="Nath S."/>
            <person name="Shaw D.E."/>
            <person name="White M.A."/>
        </authorList>
    </citation>
    <scope>NUCLEOTIDE SEQUENCE [LARGE SCALE GENOMIC DNA]</scope>
    <source>
        <strain evidence="1 2">Lake Benthic</strain>
    </source>
</reference>
<dbReference type="GeneTree" id="ENSGT00390000005623"/>
<evidence type="ECO:0000313" key="1">
    <source>
        <dbReference type="Ensembl" id="ENSGACP00000054528.1"/>
    </source>
</evidence>
<dbReference type="PANTHER" id="PTHR14449:SF2">
    <property type="entry name" value="FANCONI ANEMIA GROUP F PROTEIN"/>
    <property type="match status" value="1"/>
</dbReference>
<dbReference type="GO" id="GO:0043240">
    <property type="term" value="C:Fanconi anaemia nuclear complex"/>
    <property type="evidence" value="ECO:0007669"/>
    <property type="project" value="InterPro"/>
</dbReference>
<dbReference type="GO" id="GO:0036297">
    <property type="term" value="P:interstrand cross-link repair"/>
    <property type="evidence" value="ECO:0007669"/>
    <property type="project" value="InterPro"/>
</dbReference>
<accession>A0AAQ4QVK5</accession>
<proteinExistence type="predicted"/>
<dbReference type="RefSeq" id="XP_040017725.1">
    <property type="nucleotide sequence ID" value="XM_040161791.1"/>
</dbReference>
<dbReference type="InterPro" id="IPR035428">
    <property type="entry name" value="FANCF"/>
</dbReference>
<sequence length="331" mass="37057">MEAVLKNVAGTAELLAVASLSGEVERWEEPTVSRAFQWARYCEHLCRRFHDNPAIRRVIEKQLRVTNHGLRAAFAGYGDVSFSDLYRCQHLLLVGLLKNPQLPISVMKILFDAEQSEYQEVTGYCSRIIQCKSACKVLSPLADSSAVGADAEVQAEMLMERLGALLSRGGEARHILDSVPQGFEGAAGHFCVVIAAALLMKKNSSQDFLLDWLQKEQSVLEQMCSSLPSALIIELTKKQPKFRDAFCDLLKKWASDMEYSLSEGEWIQTRRNPTVSFDRLTEHFLGLFETCPSVRVDVEEELNALKMSDGDFDVRGLSVWGDLLSVFNKSV</sequence>
<dbReference type="PANTHER" id="PTHR14449">
    <property type="entry name" value="FANCONI ANEMIA GROUP F PROTEIN FANCF"/>
    <property type="match status" value="1"/>
</dbReference>
<organism evidence="1 2">
    <name type="scientific">Gasterosteus aculeatus aculeatus</name>
    <name type="common">three-spined stickleback</name>
    <dbReference type="NCBI Taxonomy" id="481459"/>
    <lineage>
        <taxon>Eukaryota</taxon>
        <taxon>Metazoa</taxon>
        <taxon>Chordata</taxon>
        <taxon>Craniata</taxon>
        <taxon>Vertebrata</taxon>
        <taxon>Euteleostomi</taxon>
        <taxon>Actinopterygii</taxon>
        <taxon>Neopterygii</taxon>
        <taxon>Teleostei</taxon>
        <taxon>Neoteleostei</taxon>
        <taxon>Acanthomorphata</taxon>
        <taxon>Eupercaria</taxon>
        <taxon>Perciformes</taxon>
        <taxon>Cottioidei</taxon>
        <taxon>Gasterosteales</taxon>
        <taxon>Gasterosteidae</taxon>
        <taxon>Gasterosteus</taxon>
    </lineage>
</organism>
<evidence type="ECO:0000313" key="2">
    <source>
        <dbReference type="Proteomes" id="UP000007635"/>
    </source>
</evidence>